<accession>A0A644TXZ3</accession>
<evidence type="ECO:0000259" key="3">
    <source>
        <dbReference type="PROSITE" id="PS52035"/>
    </source>
</evidence>
<dbReference type="Pfam" id="PF00246">
    <property type="entry name" value="Peptidase_M14"/>
    <property type="match status" value="1"/>
</dbReference>
<comment type="caution">
    <text evidence="4">The sequence shown here is derived from an EMBL/GenBank/DDBJ whole genome shotgun (WGS) entry which is preliminary data.</text>
</comment>
<dbReference type="PANTHER" id="PTHR11705:SF145">
    <property type="entry name" value="PEPTIDASE M14 CARBOXYPEPTIDASE A DOMAIN-CONTAINING PROTEIN"/>
    <property type="match status" value="1"/>
</dbReference>
<comment type="similarity">
    <text evidence="2">Belongs to the peptidase M14 family.</text>
</comment>
<dbReference type="Gene3D" id="3.40.630.10">
    <property type="entry name" value="Zn peptidases"/>
    <property type="match status" value="1"/>
</dbReference>
<feature type="domain" description="Peptidase M14" evidence="3">
    <location>
        <begin position="33"/>
        <end position="294"/>
    </location>
</feature>
<name>A0A644TXZ3_9ZZZZ</name>
<dbReference type="PROSITE" id="PS52035">
    <property type="entry name" value="PEPTIDASE_M14"/>
    <property type="match status" value="1"/>
</dbReference>
<protein>
    <recommendedName>
        <fullName evidence="3">Peptidase M14 domain-containing protein</fullName>
    </recommendedName>
</protein>
<dbReference type="SUPFAM" id="SSF53187">
    <property type="entry name" value="Zn-dependent exopeptidases"/>
    <property type="match status" value="1"/>
</dbReference>
<dbReference type="EMBL" id="VSSQ01000062">
    <property type="protein sequence ID" value="MPL71854.1"/>
    <property type="molecule type" value="Genomic_DNA"/>
</dbReference>
<evidence type="ECO:0000256" key="1">
    <source>
        <dbReference type="ARBA" id="ARBA00001947"/>
    </source>
</evidence>
<gene>
    <name evidence="4" type="ORF">SDC9_17632</name>
</gene>
<evidence type="ECO:0000256" key="2">
    <source>
        <dbReference type="ARBA" id="ARBA00005988"/>
    </source>
</evidence>
<dbReference type="PANTHER" id="PTHR11705">
    <property type="entry name" value="PROTEASE FAMILY M14 CARBOXYPEPTIDASE A,B"/>
    <property type="match status" value="1"/>
</dbReference>
<proteinExistence type="inferred from homology"/>
<comment type="cofactor">
    <cofactor evidence="1">
        <name>Zn(2+)</name>
        <dbReference type="ChEBI" id="CHEBI:29105"/>
    </cofactor>
</comment>
<dbReference type="GO" id="GO:0004181">
    <property type="term" value="F:metallocarboxypeptidase activity"/>
    <property type="evidence" value="ECO:0007669"/>
    <property type="project" value="InterPro"/>
</dbReference>
<dbReference type="GO" id="GO:0006508">
    <property type="term" value="P:proteolysis"/>
    <property type="evidence" value="ECO:0007669"/>
    <property type="project" value="InterPro"/>
</dbReference>
<dbReference type="GO" id="GO:0005615">
    <property type="term" value="C:extracellular space"/>
    <property type="evidence" value="ECO:0007669"/>
    <property type="project" value="TreeGrafter"/>
</dbReference>
<dbReference type="AlphaFoldDB" id="A0A644TXZ3"/>
<dbReference type="CDD" id="cd06241">
    <property type="entry name" value="M14-like"/>
    <property type="match status" value="1"/>
</dbReference>
<sequence>MKKLLLIILLLHFFTNIKAQDWATHYEQSDFKKTPSYAETLDYCKRLDAASPMAALISIGTSPQGKEIPMMIVDRDGLKDPVSIREKGRVITLIQACIHPGEPDGKDAAIILLRDMLINNKHRDLLEKSSILFIPIVNVDGHERFGPYNRINQNGPEEMGWRTNAQNLNLNRDFLKADAGEMQQWLKIYSTWLPEFFIDIHTTDGADFQYALTYDIEVFGTLDSGITRWLSNIYEPRITAKMKENGFPIFPYVQFRNWHDPRSGLRTGAAPPMISQGYAALQNRPALLIETHMLKDYKTRVDATIQMLTHTLFIINHQADNLKTLVEMADKSTAAPAFRKQPHPVSWNTSKTDSTMVDFYGFDYQVLKSDLTGGDWFVYDNTRPMVMKLPFFNKSLPETTVLLPEAYIIPAEWAEVINRMKLHGIKMDILTEPAEITVKSYKFKDYEFRRTPNEGRQMVKTGLTDTEETRAFPVGSVIVKTNQRTAKVIAAILEPAASGSYVEWGFFNAVFEQKEYSETYVMEKMAREMLEKSPELRKEFEALKSEPDFISNQWNILNWFYSKTPYWDQQFLKYPVGKIYDGQVLNQLRKISAPL</sequence>
<reference evidence="4" key="1">
    <citation type="submission" date="2019-08" db="EMBL/GenBank/DDBJ databases">
        <authorList>
            <person name="Kucharzyk K."/>
            <person name="Murdoch R.W."/>
            <person name="Higgins S."/>
            <person name="Loffler F."/>
        </authorList>
    </citation>
    <scope>NUCLEOTIDE SEQUENCE</scope>
</reference>
<organism evidence="4">
    <name type="scientific">bioreactor metagenome</name>
    <dbReference type="NCBI Taxonomy" id="1076179"/>
    <lineage>
        <taxon>unclassified sequences</taxon>
        <taxon>metagenomes</taxon>
        <taxon>ecological metagenomes</taxon>
    </lineage>
</organism>
<dbReference type="InterPro" id="IPR000834">
    <property type="entry name" value="Peptidase_M14"/>
</dbReference>
<dbReference type="GO" id="GO:0008270">
    <property type="term" value="F:zinc ion binding"/>
    <property type="evidence" value="ECO:0007669"/>
    <property type="project" value="InterPro"/>
</dbReference>
<evidence type="ECO:0000313" key="4">
    <source>
        <dbReference type="EMBL" id="MPL71854.1"/>
    </source>
</evidence>